<dbReference type="AlphaFoldDB" id="A0A0D8ZX78"/>
<dbReference type="Pfam" id="PF04365">
    <property type="entry name" value="BrnT_toxin"/>
    <property type="match status" value="1"/>
</dbReference>
<proteinExistence type="predicted"/>
<name>A0A0D8ZX78_9CYAN</name>
<protein>
    <recommendedName>
        <fullName evidence="3">BrnT family toxin</fullName>
    </recommendedName>
</protein>
<evidence type="ECO:0000313" key="2">
    <source>
        <dbReference type="Proteomes" id="UP000032452"/>
    </source>
</evidence>
<dbReference type="InterPro" id="IPR038573">
    <property type="entry name" value="BrnT_sf"/>
</dbReference>
<evidence type="ECO:0000313" key="1">
    <source>
        <dbReference type="EMBL" id="KJH73368.1"/>
    </source>
</evidence>
<dbReference type="PATRIC" id="fig|1618023.3.peg.1404"/>
<dbReference type="RefSeq" id="WP_045052713.1">
    <property type="nucleotide sequence ID" value="NZ_CAWMDP010000017.1"/>
</dbReference>
<reference evidence="1 2" key="1">
    <citation type="submission" date="2015-02" db="EMBL/GenBank/DDBJ databases">
        <title>Draft genome of a novel marine cyanobacterium (Chroococcales) isolated from South Atlantic Ocean.</title>
        <authorList>
            <person name="Rigonato J."/>
            <person name="Alvarenga D.O."/>
            <person name="Branco L.H."/>
            <person name="Varani A.M."/>
            <person name="Brandini F.P."/>
            <person name="Fiore M.F."/>
        </authorList>
    </citation>
    <scope>NUCLEOTIDE SEQUENCE [LARGE SCALE GENOMIC DNA]</scope>
    <source>
        <strain evidence="1 2">CENA595</strain>
    </source>
</reference>
<dbReference type="Proteomes" id="UP000032452">
    <property type="component" value="Unassembled WGS sequence"/>
</dbReference>
<comment type="caution">
    <text evidence="1">The sequence shown here is derived from an EMBL/GenBank/DDBJ whole genome shotgun (WGS) entry which is preliminary data.</text>
</comment>
<evidence type="ECO:0008006" key="3">
    <source>
        <dbReference type="Google" id="ProtNLM"/>
    </source>
</evidence>
<organism evidence="1 2">
    <name type="scientific">Aliterella atlantica CENA595</name>
    <dbReference type="NCBI Taxonomy" id="1618023"/>
    <lineage>
        <taxon>Bacteria</taxon>
        <taxon>Bacillati</taxon>
        <taxon>Cyanobacteriota</taxon>
        <taxon>Cyanophyceae</taxon>
        <taxon>Chroococcidiopsidales</taxon>
        <taxon>Aliterellaceae</taxon>
        <taxon>Aliterella</taxon>
    </lineage>
</organism>
<dbReference type="EMBL" id="JYON01000001">
    <property type="protein sequence ID" value="KJH73368.1"/>
    <property type="molecule type" value="Genomic_DNA"/>
</dbReference>
<dbReference type="STRING" id="1618023.UH38_00885"/>
<gene>
    <name evidence="1" type="ORF">UH38_00885</name>
</gene>
<dbReference type="Gene3D" id="3.10.450.530">
    <property type="entry name" value="Ribonuclease toxin, BrnT, of type II toxin-antitoxin system"/>
    <property type="match status" value="1"/>
</dbReference>
<dbReference type="InterPro" id="IPR007460">
    <property type="entry name" value="BrnT_toxin"/>
</dbReference>
<keyword evidence="2" id="KW-1185">Reference proteome</keyword>
<accession>A0A0D8ZX78</accession>
<sequence>MNFEWDANKAVSNLSKHGVSFEEAQTVFDDSLYVDFYDPKHSEDEERYLIIGQSNQGRLLIVSYTETINSIRLISARELTKTEIKAYEEG</sequence>
<dbReference type="OrthoDB" id="428036at2"/>